<proteinExistence type="predicted"/>
<protein>
    <submittedName>
        <fullName evidence="1">Uncharacterized protein</fullName>
    </submittedName>
</protein>
<name>A0A0F9N2J4_9ZZZZ</name>
<evidence type="ECO:0000313" key="1">
    <source>
        <dbReference type="EMBL" id="KKN13770.1"/>
    </source>
</evidence>
<dbReference type="AlphaFoldDB" id="A0A0F9N2J4"/>
<gene>
    <name evidence="1" type="ORF">LCGC14_1003200</name>
</gene>
<comment type="caution">
    <text evidence="1">The sequence shown here is derived from an EMBL/GenBank/DDBJ whole genome shotgun (WGS) entry which is preliminary data.</text>
</comment>
<sequence>MIEVTRSPNSALYTVRCSSCDVETLHERAEDANATALQHDEMHVMAVDLDRYFGLVGASIAWSLESHFQQLSTS</sequence>
<accession>A0A0F9N2J4</accession>
<reference evidence="1" key="1">
    <citation type="journal article" date="2015" name="Nature">
        <title>Complex archaea that bridge the gap between prokaryotes and eukaryotes.</title>
        <authorList>
            <person name="Spang A."/>
            <person name="Saw J.H."/>
            <person name="Jorgensen S.L."/>
            <person name="Zaremba-Niedzwiedzka K."/>
            <person name="Martijn J."/>
            <person name="Lind A.E."/>
            <person name="van Eijk R."/>
            <person name="Schleper C."/>
            <person name="Guy L."/>
            <person name="Ettema T.J."/>
        </authorList>
    </citation>
    <scope>NUCLEOTIDE SEQUENCE</scope>
</reference>
<dbReference type="EMBL" id="LAZR01003888">
    <property type="protein sequence ID" value="KKN13770.1"/>
    <property type="molecule type" value="Genomic_DNA"/>
</dbReference>
<organism evidence="1">
    <name type="scientific">marine sediment metagenome</name>
    <dbReference type="NCBI Taxonomy" id="412755"/>
    <lineage>
        <taxon>unclassified sequences</taxon>
        <taxon>metagenomes</taxon>
        <taxon>ecological metagenomes</taxon>
    </lineage>
</organism>